<dbReference type="GO" id="GO:0005634">
    <property type="term" value="C:nucleus"/>
    <property type="evidence" value="ECO:0007669"/>
    <property type="project" value="TreeGrafter"/>
</dbReference>
<name>A0AAV0L6S9_9ROSI</name>
<dbReference type="EMBL" id="CAMGYJ010000006">
    <property type="protein sequence ID" value="CAI0429835.1"/>
    <property type="molecule type" value="Genomic_DNA"/>
</dbReference>
<dbReference type="GO" id="GO:0006357">
    <property type="term" value="P:regulation of transcription by RNA polymerase II"/>
    <property type="evidence" value="ECO:0007669"/>
    <property type="project" value="TreeGrafter"/>
</dbReference>
<dbReference type="GO" id="GO:1990837">
    <property type="term" value="F:sequence-specific double-stranded DNA binding"/>
    <property type="evidence" value="ECO:0007669"/>
    <property type="project" value="TreeGrafter"/>
</dbReference>
<dbReference type="InterPro" id="IPR053031">
    <property type="entry name" value="Cuticle_assoc_protein"/>
</dbReference>
<organism evidence="1 2">
    <name type="scientific">Linum tenue</name>
    <dbReference type="NCBI Taxonomy" id="586396"/>
    <lineage>
        <taxon>Eukaryota</taxon>
        <taxon>Viridiplantae</taxon>
        <taxon>Streptophyta</taxon>
        <taxon>Embryophyta</taxon>
        <taxon>Tracheophyta</taxon>
        <taxon>Spermatophyta</taxon>
        <taxon>Magnoliopsida</taxon>
        <taxon>eudicotyledons</taxon>
        <taxon>Gunneridae</taxon>
        <taxon>Pentapetalae</taxon>
        <taxon>rosids</taxon>
        <taxon>fabids</taxon>
        <taxon>Malpighiales</taxon>
        <taxon>Linaceae</taxon>
        <taxon>Linum</taxon>
    </lineage>
</organism>
<dbReference type="AlphaFoldDB" id="A0AAV0L6S9"/>
<evidence type="ECO:0000313" key="2">
    <source>
        <dbReference type="Proteomes" id="UP001154282"/>
    </source>
</evidence>
<reference evidence="1" key="1">
    <citation type="submission" date="2022-08" db="EMBL/GenBank/DDBJ databases">
        <authorList>
            <person name="Gutierrez-Valencia J."/>
        </authorList>
    </citation>
    <scope>NUCLEOTIDE SEQUENCE</scope>
</reference>
<comment type="caution">
    <text evidence="1">The sequence shown here is derived from an EMBL/GenBank/DDBJ whole genome shotgun (WGS) entry which is preliminary data.</text>
</comment>
<gene>
    <name evidence="1" type="ORF">LITE_LOCUS22328</name>
</gene>
<sequence length="109" mass="12715">EVILEEEGRKLTFDVWPHFIKVNLNRVIKARGKYCQKALGGDTSNEASHLRSHYKTCIQRKIHDGRQRVLGPNYKPTRNPFLSATQFNSDVSRKELCSMIMVHEYPHFT</sequence>
<accession>A0AAV0L6S9</accession>
<dbReference type="PANTHER" id="PTHR34396">
    <property type="entry name" value="OS03G0264950 PROTEIN-RELATED"/>
    <property type="match status" value="1"/>
</dbReference>
<evidence type="ECO:0000313" key="1">
    <source>
        <dbReference type="EMBL" id="CAI0429835.1"/>
    </source>
</evidence>
<proteinExistence type="predicted"/>
<dbReference type="PANTHER" id="PTHR34396:SF25">
    <property type="entry name" value="BOUNDARY ELEMENT ASSOCIATED FACTOR"/>
    <property type="match status" value="1"/>
</dbReference>
<feature type="non-terminal residue" evidence="1">
    <location>
        <position position="1"/>
    </location>
</feature>
<protein>
    <submittedName>
        <fullName evidence="1">Uncharacterized protein</fullName>
    </submittedName>
</protein>
<keyword evidence="2" id="KW-1185">Reference proteome</keyword>
<dbReference type="Proteomes" id="UP001154282">
    <property type="component" value="Unassembled WGS sequence"/>
</dbReference>